<dbReference type="SMART" id="SM00401">
    <property type="entry name" value="ZnF_GATA"/>
    <property type="match status" value="1"/>
</dbReference>
<dbReference type="GO" id="GO:0043565">
    <property type="term" value="F:sequence-specific DNA binding"/>
    <property type="evidence" value="ECO:0007669"/>
    <property type="project" value="InterPro"/>
</dbReference>
<dbReference type="Proteomes" id="UP000033140">
    <property type="component" value="Unassembled WGS sequence"/>
</dbReference>
<evidence type="ECO:0000256" key="1">
    <source>
        <dbReference type="ARBA" id="ARBA00022723"/>
    </source>
</evidence>
<dbReference type="Gene3D" id="3.30.50.10">
    <property type="entry name" value="Erythroid Transcription Factor GATA-1, subunit A"/>
    <property type="match status" value="1"/>
</dbReference>
<dbReference type="SUPFAM" id="SSF57716">
    <property type="entry name" value="Glucocorticoid receptor-like (DNA-binding domain)"/>
    <property type="match status" value="1"/>
</dbReference>
<dbReference type="Pfam" id="PF00320">
    <property type="entry name" value="GATA"/>
    <property type="match status" value="1"/>
</dbReference>
<evidence type="ECO:0000256" key="4">
    <source>
        <dbReference type="PROSITE-ProRule" id="PRU00094"/>
    </source>
</evidence>
<dbReference type="PANTHER" id="PTHR45658">
    <property type="entry name" value="GATA TRANSCRIPTION FACTOR"/>
    <property type="match status" value="1"/>
</dbReference>
<evidence type="ECO:0000313" key="8">
    <source>
        <dbReference type="Proteomes" id="UP000033140"/>
    </source>
</evidence>
<evidence type="ECO:0000259" key="6">
    <source>
        <dbReference type="PROSITE" id="PS50114"/>
    </source>
</evidence>
<organism evidence="7 8">
    <name type="scientific">Saitoella complicata (strain BCRC 22490 / CBS 7301 / JCM 7358 / NBRC 10748 / NRRL Y-17804)</name>
    <dbReference type="NCBI Taxonomy" id="698492"/>
    <lineage>
        <taxon>Eukaryota</taxon>
        <taxon>Fungi</taxon>
        <taxon>Dikarya</taxon>
        <taxon>Ascomycota</taxon>
        <taxon>Taphrinomycotina</taxon>
        <taxon>Taphrinomycotina incertae sedis</taxon>
        <taxon>Saitoella</taxon>
    </lineage>
</organism>
<comment type="caution">
    <text evidence="7">The sequence shown here is derived from an EMBL/GenBank/DDBJ whole genome shotgun (WGS) entry which is preliminary data.</text>
</comment>
<dbReference type="InterPro" id="IPR000679">
    <property type="entry name" value="Znf_GATA"/>
</dbReference>
<evidence type="ECO:0000256" key="5">
    <source>
        <dbReference type="SAM" id="MobiDB-lite"/>
    </source>
</evidence>
<dbReference type="GO" id="GO:0006355">
    <property type="term" value="P:regulation of DNA-templated transcription"/>
    <property type="evidence" value="ECO:0007669"/>
    <property type="project" value="InterPro"/>
</dbReference>
<keyword evidence="1" id="KW-0479">Metal-binding</keyword>
<feature type="compositionally biased region" description="Polar residues" evidence="5">
    <location>
        <begin position="474"/>
        <end position="488"/>
    </location>
</feature>
<evidence type="ECO:0000256" key="2">
    <source>
        <dbReference type="ARBA" id="ARBA00022771"/>
    </source>
</evidence>
<accession>A0A0E9NKI3</accession>
<reference evidence="7 8" key="3">
    <citation type="journal article" date="2015" name="Genome Announc.">
        <title>Draft Genome Sequence of the Archiascomycetous Yeast Saitoella complicata.</title>
        <authorList>
            <person name="Yamauchi K."/>
            <person name="Kondo S."/>
            <person name="Hamamoto M."/>
            <person name="Takahashi Y."/>
            <person name="Ogura Y."/>
            <person name="Hayashi T."/>
            <person name="Nishida H."/>
        </authorList>
    </citation>
    <scope>NUCLEOTIDE SEQUENCE [LARGE SCALE GENOMIC DNA]</scope>
    <source>
        <strain evidence="7 8">NRRL Y-17804</strain>
    </source>
</reference>
<keyword evidence="2 4" id="KW-0863">Zinc-finger</keyword>
<feature type="compositionally biased region" description="Low complexity" evidence="5">
    <location>
        <begin position="208"/>
        <end position="225"/>
    </location>
</feature>
<dbReference type="InterPro" id="IPR051140">
    <property type="entry name" value="GATA_TF"/>
</dbReference>
<dbReference type="EMBL" id="BACD03000032">
    <property type="protein sequence ID" value="GAO50367.1"/>
    <property type="molecule type" value="Genomic_DNA"/>
</dbReference>
<reference evidence="7 8" key="2">
    <citation type="journal article" date="2014" name="J. Gen. Appl. Microbiol.">
        <title>The early diverging ascomycetous budding yeast Saitoella complicata has three histone deacetylases belonging to the Clr6, Hos2, and Rpd3 lineages.</title>
        <authorList>
            <person name="Nishida H."/>
            <person name="Matsumoto T."/>
            <person name="Kondo S."/>
            <person name="Hamamoto M."/>
            <person name="Yoshikawa H."/>
        </authorList>
    </citation>
    <scope>NUCLEOTIDE SEQUENCE [LARGE SCALE GENOMIC DNA]</scope>
    <source>
        <strain evidence="7 8">NRRL Y-17804</strain>
    </source>
</reference>
<dbReference type="AlphaFoldDB" id="A0A0E9NKI3"/>
<feature type="compositionally biased region" description="Low complexity" evidence="5">
    <location>
        <begin position="279"/>
        <end position="293"/>
    </location>
</feature>
<protein>
    <recommendedName>
        <fullName evidence="6">GATA-type domain-containing protein</fullName>
    </recommendedName>
</protein>
<dbReference type="STRING" id="698492.A0A0E9NKI3"/>
<feature type="region of interest" description="Disordered" evidence="5">
    <location>
        <begin position="138"/>
        <end position="157"/>
    </location>
</feature>
<gene>
    <name evidence="7" type="ORF">G7K_4494-t1</name>
</gene>
<keyword evidence="8" id="KW-1185">Reference proteome</keyword>
<evidence type="ECO:0000313" key="7">
    <source>
        <dbReference type="EMBL" id="GAO50367.1"/>
    </source>
</evidence>
<dbReference type="CDD" id="cd00202">
    <property type="entry name" value="ZnF_GATA"/>
    <property type="match status" value="1"/>
</dbReference>
<reference evidence="7 8" key="1">
    <citation type="journal article" date="2011" name="J. Gen. Appl. Microbiol.">
        <title>Draft genome sequencing of the enigmatic yeast Saitoella complicata.</title>
        <authorList>
            <person name="Nishida H."/>
            <person name="Hamamoto M."/>
            <person name="Sugiyama J."/>
        </authorList>
    </citation>
    <scope>NUCLEOTIDE SEQUENCE [LARGE SCALE GENOMIC DNA]</scope>
    <source>
        <strain evidence="7 8">NRRL Y-17804</strain>
    </source>
</reference>
<evidence type="ECO:0000256" key="3">
    <source>
        <dbReference type="ARBA" id="ARBA00022833"/>
    </source>
</evidence>
<sequence>MERRARQRTGRKWQGVLDVIFSSYLRTYEEESGESTNEIRQCIFAFNRSYHSRKGLSPGRRSATKRACNRAWPIPTVDRSISADRVSMLETDAVIPRPLLQQDLDMVDDGREKRRNRPFELRWEDAHTVTLPCTLNQPYRRPAPYTNTPAASRKMDRDYEKRPALPAFTTTFACHADSERPAKRPMLNADRPPFTPSHESAVRDTVPRHLPLSSSQQQSPVRVSSAMYDPPLSSSRRTSENDQPSTTSLPPTLPSIHELNKAAAVPPLDNGHGPPPSVMHPSFSHPPVVVPQHYAGPQGPSPTSMSAPQGMYLPSGPGPIEPMNRSSSFSGGASAYYNNTGHGRGHGNDPYPPQQPPPHYRASVPPPPPPQQLQHHRQGSGAISGQSHNEAINRAFLTSAFRRDMAKVQEHSTYIYHLVDRLPQQVATAFTDAAMGPGETAAMNEALKRAQEMVKYLKTWRVSGLFPDDGSAPVDNSSPLHVDTQLNSGHGDRDSKMYSPGSVADSQGGHELSKYKKRSRAAPPGRCHSCNIADTPEWRRGPDGARTLCNACGLHYAKLTRKSMNEEAKGLGGDSRGSTDMK</sequence>
<dbReference type="InterPro" id="IPR013088">
    <property type="entry name" value="Znf_NHR/GATA"/>
</dbReference>
<feature type="region of interest" description="Disordered" evidence="5">
    <location>
        <begin position="471"/>
        <end position="539"/>
    </location>
</feature>
<feature type="domain" description="GATA-type" evidence="6">
    <location>
        <begin position="526"/>
        <end position="556"/>
    </location>
</feature>
<proteinExistence type="predicted"/>
<keyword evidence="3" id="KW-0862">Zinc</keyword>
<feature type="compositionally biased region" description="Pro residues" evidence="5">
    <location>
        <begin position="350"/>
        <end position="371"/>
    </location>
</feature>
<feature type="compositionally biased region" description="Low complexity" evidence="5">
    <location>
        <begin position="326"/>
        <end position="337"/>
    </location>
</feature>
<feature type="region of interest" description="Disordered" evidence="5">
    <location>
        <begin position="170"/>
        <end position="387"/>
    </location>
</feature>
<dbReference type="PROSITE" id="PS50114">
    <property type="entry name" value="GATA_ZN_FINGER_2"/>
    <property type="match status" value="1"/>
</dbReference>
<dbReference type="GO" id="GO:0008270">
    <property type="term" value="F:zinc ion binding"/>
    <property type="evidence" value="ECO:0007669"/>
    <property type="project" value="UniProtKB-KW"/>
</dbReference>
<name>A0A0E9NKI3_SAICN</name>
<dbReference type="PROSITE" id="PS00344">
    <property type="entry name" value="GATA_ZN_FINGER_1"/>
    <property type="match status" value="1"/>
</dbReference>